<keyword evidence="3" id="KW-1185">Reference proteome</keyword>
<sequence>MAAKRLVEAIDGGETLRLGSLWGRGEGLTPYKAIFIWEGGDDAREINANQQEVPSFVFTASRPKQPNSSTVGTNDIDHHVSLEVRFTDLDIEHRVPRLDGDGEVTQARGAQVRGDADPPAGATIEVCSRWYIAEDGVLESAKYPTDAYGTPSIAPWTRPYCETPSAVQAEVQSWTELGVTQPANACPSAEQAFSKSSVIKDDPFFTKSVKQGRIGAKASTDDEPQDAPQQLHPSVRVIIEYSEQ</sequence>
<proteinExistence type="predicted"/>
<comment type="caution">
    <text evidence="2">The sequence shown here is derived from an EMBL/GenBank/DDBJ whole genome shotgun (WGS) entry which is preliminary data.</text>
</comment>
<gene>
    <name evidence="2" type="ORF">NEMBOFW57_009440</name>
</gene>
<dbReference type="AlphaFoldDB" id="A0AAD4EPH2"/>
<evidence type="ECO:0000313" key="3">
    <source>
        <dbReference type="Proteomes" id="UP001197093"/>
    </source>
</evidence>
<reference evidence="2" key="1">
    <citation type="submission" date="2023-02" db="EMBL/GenBank/DDBJ databases">
        <authorList>
            <person name="Palmer J.M."/>
        </authorList>
    </citation>
    <scope>NUCLEOTIDE SEQUENCE</scope>
    <source>
        <strain evidence="2">FW57</strain>
    </source>
</reference>
<feature type="region of interest" description="Disordered" evidence="1">
    <location>
        <begin position="210"/>
        <end position="236"/>
    </location>
</feature>
<evidence type="ECO:0000313" key="2">
    <source>
        <dbReference type="EMBL" id="KAG7284825.1"/>
    </source>
</evidence>
<protein>
    <submittedName>
        <fullName evidence="2">Uncharacterized protein</fullName>
    </submittedName>
</protein>
<accession>A0AAD4EPH2</accession>
<dbReference type="Proteomes" id="UP001197093">
    <property type="component" value="Unassembled WGS sequence"/>
</dbReference>
<dbReference type="EMBL" id="JAHCVI010000005">
    <property type="protein sequence ID" value="KAG7284825.1"/>
    <property type="molecule type" value="Genomic_DNA"/>
</dbReference>
<evidence type="ECO:0000256" key="1">
    <source>
        <dbReference type="SAM" id="MobiDB-lite"/>
    </source>
</evidence>
<name>A0AAD4EPH2_9PEZI</name>
<organism evidence="2 3">
    <name type="scientific">Staphylotrichum longicolle</name>
    <dbReference type="NCBI Taxonomy" id="669026"/>
    <lineage>
        <taxon>Eukaryota</taxon>
        <taxon>Fungi</taxon>
        <taxon>Dikarya</taxon>
        <taxon>Ascomycota</taxon>
        <taxon>Pezizomycotina</taxon>
        <taxon>Sordariomycetes</taxon>
        <taxon>Sordariomycetidae</taxon>
        <taxon>Sordariales</taxon>
        <taxon>Chaetomiaceae</taxon>
        <taxon>Staphylotrichum</taxon>
    </lineage>
</organism>